<evidence type="ECO:0000256" key="2">
    <source>
        <dbReference type="ARBA" id="ARBA00022692"/>
    </source>
</evidence>
<accession>A0ABU9MZ54</accession>
<organism evidence="7 8">
    <name type="scientific">Pseudoalteromonas qingdaonensis</name>
    <dbReference type="NCBI Taxonomy" id="3131913"/>
    <lineage>
        <taxon>Bacteria</taxon>
        <taxon>Pseudomonadati</taxon>
        <taxon>Pseudomonadota</taxon>
        <taxon>Gammaproteobacteria</taxon>
        <taxon>Alteromonadales</taxon>
        <taxon>Pseudoalteromonadaceae</taxon>
        <taxon>Pseudoalteromonas</taxon>
    </lineage>
</organism>
<dbReference type="Gene3D" id="3.40.1710.10">
    <property type="entry name" value="abc type-2 transporter like domain"/>
    <property type="match status" value="1"/>
</dbReference>
<dbReference type="EMBL" id="JBCGCU010000006">
    <property type="protein sequence ID" value="MEM0515258.1"/>
    <property type="molecule type" value="Genomic_DNA"/>
</dbReference>
<dbReference type="InterPro" id="IPR013525">
    <property type="entry name" value="ABC2_TM"/>
</dbReference>
<gene>
    <name evidence="7" type="ORF">WCN91_07415</name>
</gene>
<evidence type="ECO:0000256" key="1">
    <source>
        <dbReference type="ARBA" id="ARBA00004141"/>
    </source>
</evidence>
<keyword evidence="4 5" id="KW-0472">Membrane</keyword>
<dbReference type="Proteomes" id="UP001447008">
    <property type="component" value="Unassembled WGS sequence"/>
</dbReference>
<name>A0ABU9MZ54_9GAMM</name>
<evidence type="ECO:0000259" key="6">
    <source>
        <dbReference type="Pfam" id="PF12698"/>
    </source>
</evidence>
<protein>
    <submittedName>
        <fullName evidence="7">ABC transporter permease</fullName>
    </submittedName>
</protein>
<feature type="transmembrane region" description="Helical" evidence="5">
    <location>
        <begin position="318"/>
        <end position="338"/>
    </location>
</feature>
<feature type="transmembrane region" description="Helical" evidence="5">
    <location>
        <begin position="241"/>
        <end position="266"/>
    </location>
</feature>
<evidence type="ECO:0000256" key="3">
    <source>
        <dbReference type="ARBA" id="ARBA00022989"/>
    </source>
</evidence>
<dbReference type="PANTHER" id="PTHR43471">
    <property type="entry name" value="ABC TRANSPORTER PERMEASE"/>
    <property type="match status" value="1"/>
</dbReference>
<evidence type="ECO:0000256" key="5">
    <source>
        <dbReference type="SAM" id="Phobius"/>
    </source>
</evidence>
<dbReference type="PANTHER" id="PTHR43471:SF3">
    <property type="entry name" value="ABC TRANSPORTER PERMEASE PROTEIN NATB"/>
    <property type="match status" value="1"/>
</dbReference>
<comment type="caution">
    <text evidence="7">The sequence shown here is derived from an EMBL/GenBank/DDBJ whole genome shotgun (WGS) entry which is preliminary data.</text>
</comment>
<keyword evidence="2 5" id="KW-0812">Transmembrane</keyword>
<evidence type="ECO:0000256" key="4">
    <source>
        <dbReference type="ARBA" id="ARBA00023136"/>
    </source>
</evidence>
<reference evidence="7 8" key="1">
    <citation type="submission" date="2024-03" db="EMBL/GenBank/DDBJ databases">
        <title>Pseudoalteromonas qingdaonensis sp. nov., isolated from the intestines of marine benthic organisms.</title>
        <authorList>
            <person name="Lin X."/>
            <person name="Fang S."/>
            <person name="Hu X."/>
        </authorList>
    </citation>
    <scope>NUCLEOTIDE SEQUENCE [LARGE SCALE GENOMIC DNA]</scope>
    <source>
        <strain evidence="7 8">YIC-827</strain>
    </source>
</reference>
<feature type="transmembrane region" description="Helical" evidence="5">
    <location>
        <begin position="287"/>
        <end position="312"/>
    </location>
</feature>
<dbReference type="RefSeq" id="WP_342677757.1">
    <property type="nucleotide sequence ID" value="NZ_JBCGCU010000006.1"/>
</dbReference>
<sequence>MFEVFLKEIKELLRDRKTLMFVVALPLLIFPIIFALIGFLASKAALEAEQKVHTYAIVNAQYAEPFAKEVFFHKSFKSLEEEHTYASVDDLKAAVEAGDIDVGIYIPADAQSALDKGEQSNWQVIFNDAQTINFLFTNLKAVADKYAKQLQSAKLVALGVDIEAQKALLQPIELTKVNTADQRENLGEKIGAYIPYLLLPLVLTGAMYPAIDLGAGEKERGTLETLLLTPLSRTQVVLGKFLTVFCSGITSAMVTVLSFGLWLTLAGQFIELGMLKEAFGSVMVSDLLLILLLLIPVAAIFGSLALTISIYARSFKEAQNYMSPLSFLVFIPIIVAIMPNMELNTKTALIPITNICLAIKEIIKGTVDMGLVGLIFVATVVLAGALLAFCTYWFNREEVLFR</sequence>
<feature type="transmembrane region" description="Helical" evidence="5">
    <location>
        <begin position="20"/>
        <end position="41"/>
    </location>
</feature>
<feature type="transmembrane region" description="Helical" evidence="5">
    <location>
        <begin position="370"/>
        <end position="394"/>
    </location>
</feature>
<dbReference type="Pfam" id="PF12698">
    <property type="entry name" value="ABC2_membrane_3"/>
    <property type="match status" value="1"/>
</dbReference>
<evidence type="ECO:0000313" key="7">
    <source>
        <dbReference type="EMBL" id="MEM0515258.1"/>
    </source>
</evidence>
<evidence type="ECO:0000313" key="8">
    <source>
        <dbReference type="Proteomes" id="UP001447008"/>
    </source>
</evidence>
<proteinExistence type="predicted"/>
<keyword evidence="3 5" id="KW-1133">Transmembrane helix</keyword>
<comment type="subcellular location">
    <subcellularLocation>
        <location evidence="1">Membrane</location>
        <topology evidence="1">Multi-pass membrane protein</topology>
    </subcellularLocation>
</comment>
<feature type="domain" description="ABC-2 type transporter transmembrane" evidence="6">
    <location>
        <begin position="28"/>
        <end position="386"/>
    </location>
</feature>
<keyword evidence="8" id="KW-1185">Reference proteome</keyword>